<evidence type="ECO:0000259" key="1">
    <source>
        <dbReference type="Pfam" id="PF13751"/>
    </source>
</evidence>
<evidence type="ECO:0000313" key="3">
    <source>
        <dbReference type="Proteomes" id="UP000469949"/>
    </source>
</evidence>
<organism evidence="2 3">
    <name type="scientific">Methylorubrum populi</name>
    <dbReference type="NCBI Taxonomy" id="223967"/>
    <lineage>
        <taxon>Bacteria</taxon>
        <taxon>Pseudomonadati</taxon>
        <taxon>Pseudomonadota</taxon>
        <taxon>Alphaproteobacteria</taxon>
        <taxon>Hyphomicrobiales</taxon>
        <taxon>Methylobacteriaceae</taxon>
        <taxon>Methylorubrum</taxon>
    </lineage>
</organism>
<dbReference type="EMBL" id="WEKV01000017">
    <property type="protein sequence ID" value="KAB7783424.1"/>
    <property type="molecule type" value="Genomic_DNA"/>
</dbReference>
<feature type="domain" description="Transposase DDE" evidence="1">
    <location>
        <begin position="6"/>
        <end position="68"/>
    </location>
</feature>
<name>A0A833J3C2_9HYPH</name>
<sequence>MPLMSAMAARLKRAGRRSRYRLRKQVVEPVFGQIKQARGFRQFLMRGLDQVRGEWAMICTAHNLLKLAQVGR</sequence>
<protein>
    <recommendedName>
        <fullName evidence="1">Transposase DDE domain-containing protein</fullName>
    </recommendedName>
</protein>
<dbReference type="Proteomes" id="UP000469949">
    <property type="component" value="Unassembled WGS sequence"/>
</dbReference>
<dbReference type="PANTHER" id="PTHR33408:SF2">
    <property type="entry name" value="TRANSPOSASE DDE DOMAIN-CONTAINING PROTEIN"/>
    <property type="match status" value="1"/>
</dbReference>
<evidence type="ECO:0000313" key="2">
    <source>
        <dbReference type="EMBL" id="KAB7783424.1"/>
    </source>
</evidence>
<dbReference type="InterPro" id="IPR025668">
    <property type="entry name" value="Tnp_DDE_dom"/>
</dbReference>
<accession>A0A833J3C2</accession>
<comment type="caution">
    <text evidence="2">The sequence shown here is derived from an EMBL/GenBank/DDBJ whole genome shotgun (WGS) entry which is preliminary data.</text>
</comment>
<dbReference type="AlphaFoldDB" id="A0A833J3C2"/>
<dbReference type="PANTHER" id="PTHR33408">
    <property type="entry name" value="TRANSPOSASE"/>
    <property type="match status" value="1"/>
</dbReference>
<proteinExistence type="predicted"/>
<reference evidence="2 3" key="1">
    <citation type="submission" date="2019-10" db="EMBL/GenBank/DDBJ databases">
        <title>Draft Genome Sequence of the Caffeine Degrading Methylotroph Methylorubrum populi PINKEL.</title>
        <authorList>
            <person name="Dawson S.C."/>
            <person name="Zhang X."/>
            <person name="Wright M.E."/>
            <person name="Sharma G."/>
            <person name="Langner J.T."/>
            <person name="Ditty J.L."/>
            <person name="Subuyuj G.A."/>
        </authorList>
    </citation>
    <scope>NUCLEOTIDE SEQUENCE [LARGE SCALE GENOMIC DNA]</scope>
    <source>
        <strain evidence="2 3">Pinkel</strain>
    </source>
</reference>
<dbReference type="Pfam" id="PF13751">
    <property type="entry name" value="DDE_Tnp_1_6"/>
    <property type="match status" value="1"/>
</dbReference>
<gene>
    <name evidence="2" type="ORF">F8B43_4104</name>
</gene>